<gene>
    <name evidence="1" type="ORF">GCM10025791_04270</name>
</gene>
<dbReference type="Proteomes" id="UP001409585">
    <property type="component" value="Unassembled WGS sequence"/>
</dbReference>
<proteinExistence type="predicted"/>
<evidence type="ECO:0000313" key="2">
    <source>
        <dbReference type="Proteomes" id="UP001409585"/>
    </source>
</evidence>
<accession>A0AAV3TY52</accession>
<comment type="caution">
    <text evidence="1">The sequence shown here is derived from an EMBL/GenBank/DDBJ whole genome shotgun (WGS) entry which is preliminary data.</text>
</comment>
<dbReference type="AlphaFoldDB" id="A0AAV3TY52"/>
<reference evidence="2" key="1">
    <citation type="journal article" date="2019" name="Int. J. Syst. Evol. Microbiol.">
        <title>The Global Catalogue of Microorganisms (GCM) 10K type strain sequencing project: providing services to taxonomists for standard genome sequencing and annotation.</title>
        <authorList>
            <consortium name="The Broad Institute Genomics Platform"/>
            <consortium name="The Broad Institute Genome Sequencing Center for Infectious Disease"/>
            <person name="Wu L."/>
            <person name="Ma J."/>
        </authorList>
    </citation>
    <scope>NUCLEOTIDE SEQUENCE [LARGE SCALE GENOMIC DNA]</scope>
    <source>
        <strain evidence="2">JCM 19134</strain>
    </source>
</reference>
<evidence type="ECO:0000313" key="1">
    <source>
        <dbReference type="EMBL" id="GAA4931263.1"/>
    </source>
</evidence>
<keyword evidence="2" id="KW-1185">Reference proteome</keyword>
<dbReference type="EMBL" id="BAABLX010000003">
    <property type="protein sequence ID" value="GAA4931263.1"/>
    <property type="molecule type" value="Genomic_DNA"/>
</dbReference>
<sequence>MVMTDIHVWSPYGQPSVVLIGYPADQSSFYPKAPNQQWYLRGPPVFHSVYETSSFYFLAKL</sequence>
<organism evidence="1 2">
    <name type="scientific">Halioxenophilus aromaticivorans</name>
    <dbReference type="NCBI Taxonomy" id="1306992"/>
    <lineage>
        <taxon>Bacteria</taxon>
        <taxon>Pseudomonadati</taxon>
        <taxon>Pseudomonadota</taxon>
        <taxon>Gammaproteobacteria</taxon>
        <taxon>Alteromonadales</taxon>
        <taxon>Alteromonadaceae</taxon>
        <taxon>Halioxenophilus</taxon>
    </lineage>
</organism>
<name>A0AAV3TY52_9ALTE</name>
<protein>
    <submittedName>
        <fullName evidence="1">Uncharacterized protein</fullName>
    </submittedName>
</protein>